<dbReference type="EMBL" id="CP061800">
    <property type="protein sequence ID" value="QTA87020.1"/>
    <property type="molecule type" value="Genomic_DNA"/>
</dbReference>
<dbReference type="EMBL" id="CP061800">
    <property type="protein sequence ID" value="QTA93940.1"/>
    <property type="molecule type" value="Genomic_DNA"/>
</dbReference>
<dbReference type="EMBL" id="CP061800">
    <property type="protein sequence ID" value="QTA86935.1"/>
    <property type="molecule type" value="Genomic_DNA"/>
</dbReference>
<evidence type="ECO:0000313" key="3">
    <source>
        <dbReference type="EMBL" id="QTA92243.1"/>
    </source>
</evidence>
<evidence type="ECO:0000313" key="2">
    <source>
        <dbReference type="EMBL" id="QTA87020.1"/>
    </source>
</evidence>
<name>A0A975BKC2_9BACT</name>
<keyword evidence="5" id="KW-1185">Reference proteome</keyword>
<evidence type="ECO:0000313" key="5">
    <source>
        <dbReference type="Proteomes" id="UP000663722"/>
    </source>
</evidence>
<reference evidence="2" key="1">
    <citation type="journal article" date="2021" name="Microb. Physiol.">
        <title>Proteogenomic Insights into the Physiology of Marine, Sulfate-Reducing, Filamentous Desulfonema limicola and Desulfonema magnum.</title>
        <authorList>
            <person name="Schnaars V."/>
            <person name="Wohlbrand L."/>
            <person name="Scheve S."/>
            <person name="Hinrichs C."/>
            <person name="Reinhardt R."/>
            <person name="Rabus R."/>
        </authorList>
    </citation>
    <scope>NUCLEOTIDE SEQUENCE</scope>
    <source>
        <strain evidence="2">4be13</strain>
    </source>
</reference>
<dbReference type="Proteomes" id="UP000663722">
    <property type="component" value="Chromosome"/>
</dbReference>
<dbReference type="KEGG" id="dmm:dnm_083190"/>
<protein>
    <submittedName>
        <fullName evidence="2">Uncharacterized protein</fullName>
    </submittedName>
</protein>
<accession>A0A975BKC2</accession>
<dbReference type="KEGG" id="dmm:dnm_100490"/>
<dbReference type="AlphaFoldDB" id="A0A975BKC2"/>
<evidence type="ECO:0000313" key="4">
    <source>
        <dbReference type="EMBL" id="QTA93940.1"/>
    </source>
</evidence>
<sequence length="48" mass="5422">MPEDAVFPACHSGENFKKPVPVQWFGQFLTADSVKTALFPESEKLHFL</sequence>
<dbReference type="EMBL" id="CP061800">
    <property type="protein sequence ID" value="QTA92243.1"/>
    <property type="molecule type" value="Genomic_DNA"/>
</dbReference>
<evidence type="ECO:0000313" key="1">
    <source>
        <dbReference type="EMBL" id="QTA86935.1"/>
    </source>
</evidence>
<proteinExistence type="predicted"/>
<gene>
    <name evidence="1" type="ORF">dnm_029610</name>
    <name evidence="2" type="ORF">dnm_030470</name>
    <name evidence="3" type="ORF">dnm_083190</name>
    <name evidence="4" type="ORF">dnm_100490</name>
</gene>
<dbReference type="KEGG" id="dmm:dnm_029610"/>
<organism evidence="2 5">
    <name type="scientific">Desulfonema magnum</name>
    <dbReference type="NCBI Taxonomy" id="45655"/>
    <lineage>
        <taxon>Bacteria</taxon>
        <taxon>Pseudomonadati</taxon>
        <taxon>Thermodesulfobacteriota</taxon>
        <taxon>Desulfobacteria</taxon>
        <taxon>Desulfobacterales</taxon>
        <taxon>Desulfococcaceae</taxon>
        <taxon>Desulfonema</taxon>
    </lineage>
</organism>
<dbReference type="KEGG" id="dmm:dnm_030470"/>